<feature type="transmembrane region" description="Helical" evidence="6">
    <location>
        <begin position="12"/>
        <end position="35"/>
    </location>
</feature>
<dbReference type="PANTHER" id="PTHR45698">
    <property type="entry name" value="TRACE AMINE-ASSOCIATED RECEPTOR 19N-RELATED"/>
    <property type="match status" value="1"/>
</dbReference>
<evidence type="ECO:0000259" key="7">
    <source>
        <dbReference type="PROSITE" id="PS50262"/>
    </source>
</evidence>
<evidence type="ECO:0000256" key="1">
    <source>
        <dbReference type="ARBA" id="ARBA00004370"/>
    </source>
</evidence>
<sequence length="633" mass="71742">MNSTLSAADLSFAISFSAVVLVNLLGNGLVCLVVFRFRGMRAPVNYLLVNLAVSDMMIALFIIPDYVVNWAFRHPHGNTGDYLCIWLTGGNLIWVGMAASTSSLVVLSFERYFAVIYPLDKRWRLTNQRLAVSILTGWLYAIIFNLPLFFVVRHSDEKIHCPELWSNHEKLREAYTLGCLFGFGLIPMAIIGFVYFRILRKLWKGRRVRVTLISDQVRIRAIRKVTKMAIVVTIVYGVCRLPNLVLYVLQPFESIYDYDSPSYISTVLLVGLNSAMNPFIYALHSAHFRHHIKLALRCNQFQPADYIEPFDISSMSHTMTSMTSLDLGLTVAFSVVVIVNLVGNTVVCLVVFRYHGMRAPVNYLLVNLAASDIMVALFIIPVYVIKWAFHHPSGTAGDFLCKFITGGNFIWIGGAASAFSLVVVAIERYFAVVYPFGDRWRLTNRRLIPIVIIGWLYAIIYNLPLFFVIRYDKHGLTHCPEHWPNEHLAKAFTISCFFVYGAIPVGAMAVLYVKVLCNLWNRGNPNNLGVTEQARIRSRLKVTKMVFVVSLMYTVCWLPNLVLYMLSKYEPEVYAYGSVPYIISVVLVGVNSAINPFIYALHSSNFRQHIRGTLCCRTFRSENFVDSKLAASL</sequence>
<dbReference type="FunFam" id="1.20.1070.10:FF:000368">
    <property type="entry name" value="Predicted protein"/>
    <property type="match status" value="2"/>
</dbReference>
<evidence type="ECO:0000256" key="6">
    <source>
        <dbReference type="SAM" id="Phobius"/>
    </source>
</evidence>
<feature type="transmembrane region" description="Helical" evidence="6">
    <location>
        <begin position="130"/>
        <end position="154"/>
    </location>
</feature>
<comment type="similarity">
    <text evidence="5">Belongs to the G-protein coupled receptor 1 family.</text>
</comment>
<evidence type="ECO:0000313" key="9">
    <source>
        <dbReference type="Proteomes" id="UP001159428"/>
    </source>
</evidence>
<keyword evidence="3 6" id="KW-1133">Transmembrane helix</keyword>
<feature type="transmembrane region" description="Helical" evidence="6">
    <location>
        <begin position="92"/>
        <end position="109"/>
    </location>
</feature>
<keyword evidence="2 5" id="KW-0812">Transmembrane</keyword>
<feature type="transmembrane region" description="Helical" evidence="6">
    <location>
        <begin position="364"/>
        <end position="389"/>
    </location>
</feature>
<feature type="domain" description="G-protein coupled receptors family 1 profile" evidence="7">
    <location>
        <begin position="26"/>
        <end position="281"/>
    </location>
</feature>
<feature type="domain" description="G-protein coupled receptors family 1 profile" evidence="7">
    <location>
        <begin position="343"/>
        <end position="599"/>
    </location>
</feature>
<evidence type="ECO:0000313" key="8">
    <source>
        <dbReference type="EMBL" id="CAH3137590.1"/>
    </source>
</evidence>
<feature type="transmembrane region" description="Helical" evidence="6">
    <location>
        <begin position="491"/>
        <end position="513"/>
    </location>
</feature>
<feature type="transmembrane region" description="Helical" evidence="6">
    <location>
        <begin position="545"/>
        <end position="566"/>
    </location>
</feature>
<dbReference type="InterPro" id="IPR017452">
    <property type="entry name" value="GPCR_Rhodpsn_7TM"/>
</dbReference>
<proteinExistence type="inferred from homology"/>
<feature type="transmembrane region" description="Helical" evidence="6">
    <location>
        <begin position="578"/>
        <end position="601"/>
    </location>
</feature>
<evidence type="ECO:0000256" key="4">
    <source>
        <dbReference type="ARBA" id="ARBA00023136"/>
    </source>
</evidence>
<dbReference type="Proteomes" id="UP001159428">
    <property type="component" value="Unassembled WGS sequence"/>
</dbReference>
<feature type="transmembrane region" description="Helical" evidence="6">
    <location>
        <begin position="47"/>
        <end position="72"/>
    </location>
</feature>
<keyword evidence="9" id="KW-1185">Reference proteome</keyword>
<name>A0AAU9X744_9CNID</name>
<dbReference type="InterPro" id="IPR000276">
    <property type="entry name" value="GPCR_Rhodpsn"/>
</dbReference>
<feature type="transmembrane region" description="Helical" evidence="6">
    <location>
        <begin position="447"/>
        <end position="471"/>
    </location>
</feature>
<keyword evidence="5" id="KW-0675">Receptor</keyword>
<feature type="transmembrane region" description="Helical" evidence="6">
    <location>
        <begin position="409"/>
        <end position="426"/>
    </location>
</feature>
<feature type="transmembrane region" description="Helical" evidence="6">
    <location>
        <begin position="228"/>
        <end position="249"/>
    </location>
</feature>
<dbReference type="AlphaFoldDB" id="A0AAU9X744"/>
<feature type="transmembrane region" description="Helical" evidence="6">
    <location>
        <begin position="327"/>
        <end position="352"/>
    </location>
</feature>
<dbReference type="GO" id="GO:0004930">
    <property type="term" value="F:G protein-coupled receptor activity"/>
    <property type="evidence" value="ECO:0007669"/>
    <property type="project" value="UniProtKB-KW"/>
</dbReference>
<feature type="transmembrane region" description="Helical" evidence="6">
    <location>
        <begin position="174"/>
        <end position="199"/>
    </location>
</feature>
<evidence type="ECO:0000256" key="2">
    <source>
        <dbReference type="ARBA" id="ARBA00022692"/>
    </source>
</evidence>
<organism evidence="8 9">
    <name type="scientific">Pocillopora meandrina</name>
    <dbReference type="NCBI Taxonomy" id="46732"/>
    <lineage>
        <taxon>Eukaryota</taxon>
        <taxon>Metazoa</taxon>
        <taxon>Cnidaria</taxon>
        <taxon>Anthozoa</taxon>
        <taxon>Hexacorallia</taxon>
        <taxon>Scleractinia</taxon>
        <taxon>Astrocoeniina</taxon>
        <taxon>Pocilloporidae</taxon>
        <taxon>Pocillopora</taxon>
    </lineage>
</organism>
<dbReference type="SUPFAM" id="SSF81321">
    <property type="entry name" value="Family A G protein-coupled receptor-like"/>
    <property type="match status" value="2"/>
</dbReference>
<comment type="caution">
    <text evidence="8">The sequence shown here is derived from an EMBL/GenBank/DDBJ whole genome shotgun (WGS) entry which is preliminary data.</text>
</comment>
<dbReference type="Gene3D" id="1.20.1070.10">
    <property type="entry name" value="Rhodopsin 7-helix transmembrane proteins"/>
    <property type="match status" value="2"/>
</dbReference>
<evidence type="ECO:0000256" key="3">
    <source>
        <dbReference type="ARBA" id="ARBA00022989"/>
    </source>
</evidence>
<dbReference type="PROSITE" id="PS50262">
    <property type="entry name" value="G_PROTEIN_RECEP_F1_2"/>
    <property type="match status" value="2"/>
</dbReference>
<dbReference type="PRINTS" id="PR00237">
    <property type="entry name" value="GPCRRHODOPSN"/>
</dbReference>
<dbReference type="GO" id="GO:0016020">
    <property type="term" value="C:membrane"/>
    <property type="evidence" value="ECO:0007669"/>
    <property type="project" value="UniProtKB-SubCell"/>
</dbReference>
<dbReference type="PANTHER" id="PTHR45698:SF1">
    <property type="entry name" value="TRACE AMINE-ASSOCIATED RECEPTOR 13C-LIKE"/>
    <property type="match status" value="1"/>
</dbReference>
<dbReference type="Pfam" id="PF00001">
    <property type="entry name" value="7tm_1"/>
    <property type="match status" value="2"/>
</dbReference>
<keyword evidence="4 6" id="KW-0472">Membrane</keyword>
<accession>A0AAU9X744</accession>
<keyword evidence="5" id="KW-0807">Transducer</keyword>
<protein>
    <recommendedName>
        <fullName evidence="7">G-protein coupled receptors family 1 profile domain-containing protein</fullName>
    </recommendedName>
</protein>
<evidence type="ECO:0000256" key="5">
    <source>
        <dbReference type="RuleBase" id="RU000688"/>
    </source>
</evidence>
<gene>
    <name evidence="8" type="ORF">PMEA_00018149</name>
</gene>
<dbReference type="SMART" id="SM01381">
    <property type="entry name" value="7TM_GPCR_Srsx"/>
    <property type="match status" value="1"/>
</dbReference>
<dbReference type="EMBL" id="CALNXJ010000031">
    <property type="protein sequence ID" value="CAH3137590.1"/>
    <property type="molecule type" value="Genomic_DNA"/>
</dbReference>
<dbReference type="CDD" id="cd00637">
    <property type="entry name" value="7tm_classA_rhodopsin-like"/>
    <property type="match status" value="2"/>
</dbReference>
<dbReference type="PROSITE" id="PS00237">
    <property type="entry name" value="G_PROTEIN_RECEP_F1_1"/>
    <property type="match status" value="2"/>
</dbReference>
<reference evidence="8 9" key="1">
    <citation type="submission" date="2022-05" db="EMBL/GenBank/DDBJ databases">
        <authorList>
            <consortium name="Genoscope - CEA"/>
            <person name="William W."/>
        </authorList>
    </citation>
    <scope>NUCLEOTIDE SEQUENCE [LARGE SCALE GENOMIC DNA]</scope>
</reference>
<keyword evidence="5" id="KW-0297">G-protein coupled receptor</keyword>
<comment type="subcellular location">
    <subcellularLocation>
        <location evidence="1">Membrane</location>
    </subcellularLocation>
</comment>